<dbReference type="EMBL" id="VSSQ01000566">
    <property type="protein sequence ID" value="MPL97633.1"/>
    <property type="molecule type" value="Genomic_DNA"/>
</dbReference>
<keyword evidence="7" id="KW-0067">ATP-binding</keyword>
<comment type="catalytic activity">
    <reaction evidence="8">
        <text>dTMP + ATP = dTDP + ADP</text>
        <dbReference type="Rhea" id="RHEA:13517"/>
        <dbReference type="ChEBI" id="CHEBI:30616"/>
        <dbReference type="ChEBI" id="CHEBI:58369"/>
        <dbReference type="ChEBI" id="CHEBI:63528"/>
        <dbReference type="ChEBI" id="CHEBI:456216"/>
        <dbReference type="EC" id="2.7.4.9"/>
    </reaction>
</comment>
<dbReference type="InterPro" id="IPR027417">
    <property type="entry name" value="P-loop_NTPase"/>
</dbReference>
<accession>A0A644W5E7</accession>
<feature type="domain" description="Thymidylate kinase-like" evidence="9">
    <location>
        <begin position="11"/>
        <end position="179"/>
    </location>
</feature>
<dbReference type="GO" id="GO:0006235">
    <property type="term" value="P:dTTP biosynthetic process"/>
    <property type="evidence" value="ECO:0007669"/>
    <property type="project" value="TreeGrafter"/>
</dbReference>
<dbReference type="GO" id="GO:0004798">
    <property type="term" value="F:dTMP kinase activity"/>
    <property type="evidence" value="ECO:0007669"/>
    <property type="project" value="UniProtKB-EC"/>
</dbReference>
<reference evidence="10" key="1">
    <citation type="submission" date="2019-08" db="EMBL/GenBank/DDBJ databases">
        <authorList>
            <person name="Kucharzyk K."/>
            <person name="Murdoch R.W."/>
            <person name="Higgins S."/>
            <person name="Loffler F."/>
        </authorList>
    </citation>
    <scope>NUCLEOTIDE SEQUENCE</scope>
</reference>
<dbReference type="InterPro" id="IPR039430">
    <property type="entry name" value="Thymidylate_kin-like_dom"/>
</dbReference>
<dbReference type="Gene3D" id="3.40.50.300">
    <property type="entry name" value="P-loop containing nucleotide triphosphate hydrolases"/>
    <property type="match status" value="1"/>
</dbReference>
<dbReference type="Pfam" id="PF02223">
    <property type="entry name" value="Thymidylate_kin"/>
    <property type="match status" value="1"/>
</dbReference>
<evidence type="ECO:0000256" key="7">
    <source>
        <dbReference type="ARBA" id="ARBA00022840"/>
    </source>
</evidence>
<protein>
    <recommendedName>
        <fullName evidence="2">dTMP kinase</fullName>
        <ecNumber evidence="2">2.7.4.9</ecNumber>
    </recommendedName>
</protein>
<dbReference type="HAMAP" id="MF_00165">
    <property type="entry name" value="Thymidylate_kinase"/>
    <property type="match status" value="1"/>
</dbReference>
<keyword evidence="5" id="KW-0547">Nucleotide-binding</keyword>
<dbReference type="InterPro" id="IPR018094">
    <property type="entry name" value="Thymidylate_kinase"/>
</dbReference>
<keyword evidence="4" id="KW-0545">Nucleotide biosynthesis</keyword>
<comment type="similarity">
    <text evidence="1">Belongs to the thymidylate kinase family.</text>
</comment>
<comment type="caution">
    <text evidence="10">The sequence shown here is derived from an EMBL/GenBank/DDBJ whole genome shotgun (WGS) entry which is preliminary data.</text>
</comment>
<dbReference type="PANTHER" id="PTHR10344">
    <property type="entry name" value="THYMIDYLATE KINASE"/>
    <property type="match status" value="1"/>
</dbReference>
<evidence type="ECO:0000256" key="8">
    <source>
        <dbReference type="ARBA" id="ARBA00048743"/>
    </source>
</evidence>
<evidence type="ECO:0000256" key="5">
    <source>
        <dbReference type="ARBA" id="ARBA00022741"/>
    </source>
</evidence>
<evidence type="ECO:0000256" key="4">
    <source>
        <dbReference type="ARBA" id="ARBA00022727"/>
    </source>
</evidence>
<keyword evidence="3 10" id="KW-0808">Transferase</keyword>
<evidence type="ECO:0000256" key="3">
    <source>
        <dbReference type="ARBA" id="ARBA00022679"/>
    </source>
</evidence>
<sequence length="203" mass="23095">MPSVLTNFIVFEGLDGAGTTTQMQLLAEACDRSDRPCRATFEPTDKPIGRLVRSVLQKQILTTPLALAMLYAADREDHLYNPVYGLVHDLEAGKLVISDRYLYSSLSYQGVECDFKKIASLNEFPSPQYVFFIDTPVEECLRRINSRGNEAELFEKHEFLHKVKENYERIFSSLDPAVTLVRLDGLLKKEEIAAKIQEILFSK</sequence>
<dbReference type="GO" id="GO:0005737">
    <property type="term" value="C:cytoplasm"/>
    <property type="evidence" value="ECO:0007669"/>
    <property type="project" value="TreeGrafter"/>
</dbReference>
<evidence type="ECO:0000313" key="10">
    <source>
        <dbReference type="EMBL" id="MPL97633.1"/>
    </source>
</evidence>
<keyword evidence="6 10" id="KW-0418">Kinase</keyword>
<dbReference type="NCBIfam" id="TIGR00041">
    <property type="entry name" value="DTMP_kinase"/>
    <property type="match status" value="1"/>
</dbReference>
<dbReference type="AlphaFoldDB" id="A0A644W5E7"/>
<evidence type="ECO:0000256" key="2">
    <source>
        <dbReference type="ARBA" id="ARBA00012980"/>
    </source>
</evidence>
<organism evidence="10">
    <name type="scientific">bioreactor metagenome</name>
    <dbReference type="NCBI Taxonomy" id="1076179"/>
    <lineage>
        <taxon>unclassified sequences</taxon>
        <taxon>metagenomes</taxon>
        <taxon>ecological metagenomes</taxon>
    </lineage>
</organism>
<proteinExistence type="inferred from homology"/>
<dbReference type="PANTHER" id="PTHR10344:SF4">
    <property type="entry name" value="UMP-CMP KINASE 2, MITOCHONDRIAL"/>
    <property type="match status" value="1"/>
</dbReference>
<dbReference type="GO" id="GO:0005524">
    <property type="term" value="F:ATP binding"/>
    <property type="evidence" value="ECO:0007669"/>
    <property type="project" value="UniProtKB-KW"/>
</dbReference>
<dbReference type="GO" id="GO:0006233">
    <property type="term" value="P:dTDP biosynthetic process"/>
    <property type="evidence" value="ECO:0007669"/>
    <property type="project" value="InterPro"/>
</dbReference>
<evidence type="ECO:0000259" key="9">
    <source>
        <dbReference type="Pfam" id="PF02223"/>
    </source>
</evidence>
<evidence type="ECO:0000256" key="1">
    <source>
        <dbReference type="ARBA" id="ARBA00009776"/>
    </source>
</evidence>
<name>A0A644W5E7_9ZZZZ</name>
<dbReference type="CDD" id="cd01672">
    <property type="entry name" value="TMPK"/>
    <property type="match status" value="1"/>
</dbReference>
<gene>
    <name evidence="10" type="primary">tmk_12</name>
    <name evidence="10" type="ORF">SDC9_43825</name>
</gene>
<evidence type="ECO:0000256" key="6">
    <source>
        <dbReference type="ARBA" id="ARBA00022777"/>
    </source>
</evidence>
<dbReference type="SUPFAM" id="SSF52540">
    <property type="entry name" value="P-loop containing nucleoside triphosphate hydrolases"/>
    <property type="match status" value="1"/>
</dbReference>
<dbReference type="GO" id="GO:0006227">
    <property type="term" value="P:dUDP biosynthetic process"/>
    <property type="evidence" value="ECO:0007669"/>
    <property type="project" value="TreeGrafter"/>
</dbReference>
<dbReference type="EC" id="2.7.4.9" evidence="2"/>